<feature type="compositionally biased region" description="Polar residues" evidence="1">
    <location>
        <begin position="1"/>
        <end position="25"/>
    </location>
</feature>
<reference evidence="2 3" key="1">
    <citation type="submission" date="2011-02" db="EMBL/GenBank/DDBJ databases">
        <authorList>
            <person name="Muzny D."/>
            <person name="Qin X."/>
            <person name="Deng J."/>
            <person name="Jiang H."/>
            <person name="Liu Y."/>
            <person name="Qu J."/>
            <person name="Song X.-Z."/>
            <person name="Zhang L."/>
            <person name="Thornton R."/>
            <person name="Coyle M."/>
            <person name="Francisco L."/>
            <person name="Jackson L."/>
            <person name="Javaid M."/>
            <person name="Korchina V."/>
            <person name="Kovar C."/>
            <person name="Mata R."/>
            <person name="Mathew T."/>
            <person name="Ngo R."/>
            <person name="Nguyen L."/>
            <person name="Nguyen N."/>
            <person name="Okwuonu G."/>
            <person name="Ongeri F."/>
            <person name="Pham C."/>
            <person name="Simmons D."/>
            <person name="Wilczek-Boney K."/>
            <person name="Hale W."/>
            <person name="Jakkamsetti A."/>
            <person name="Pham P."/>
            <person name="Ruth R."/>
            <person name="San Lucas F."/>
            <person name="Warren J."/>
            <person name="Zhang J."/>
            <person name="Zhao Z."/>
            <person name="Zhou C."/>
            <person name="Zhu D."/>
            <person name="Lee S."/>
            <person name="Bess C."/>
            <person name="Blankenburg K."/>
            <person name="Forbes L."/>
            <person name="Fu Q."/>
            <person name="Gubbala S."/>
            <person name="Hirani K."/>
            <person name="Jayaseelan J.C."/>
            <person name="Lara F."/>
            <person name="Munidasa M."/>
            <person name="Palculict T."/>
            <person name="Patil S."/>
            <person name="Pu L.-L."/>
            <person name="Saada N."/>
            <person name="Tang L."/>
            <person name="Weissenberger G."/>
            <person name="Zhu Y."/>
            <person name="Hemphill L."/>
            <person name="Shang Y."/>
            <person name="Youmans B."/>
            <person name="Ayvaz T."/>
            <person name="Ross M."/>
            <person name="Santibanez J."/>
            <person name="Aqrawi P."/>
            <person name="Gross S."/>
            <person name="Joshi V."/>
            <person name="Fowler G."/>
            <person name="Nazareth L."/>
            <person name="Reid J."/>
            <person name="Worley K."/>
            <person name="Petrosino J."/>
            <person name="Highlander S."/>
            <person name="Gibbs R."/>
        </authorList>
    </citation>
    <scope>NUCLEOTIDE SEQUENCE [LARGE SCALE GENOMIC DNA]</scope>
    <source>
        <strain evidence="2 3">ATCC BAA-1200</strain>
    </source>
</reference>
<dbReference type="EMBL" id="AFAY01000051">
    <property type="protein sequence ID" value="EGF08244.1"/>
    <property type="molecule type" value="Genomic_DNA"/>
</dbReference>
<comment type="caution">
    <text evidence="2">The sequence shown here is derived from an EMBL/GenBank/DDBJ whole genome shotgun (WGS) entry which is preliminary data.</text>
</comment>
<sequence>MCTLLQRQRPSENSFQTASAVSPQETPLFPPAFCPSAALRYTAPLSCAVSSLRVC</sequence>
<dbReference type="AlphaFoldDB" id="F2BFP5"/>
<protein>
    <submittedName>
        <fullName evidence="2">Uncharacterized protein</fullName>
    </submittedName>
</protein>
<proteinExistence type="predicted"/>
<evidence type="ECO:0000313" key="2">
    <source>
        <dbReference type="EMBL" id="EGF08244.1"/>
    </source>
</evidence>
<evidence type="ECO:0000256" key="1">
    <source>
        <dbReference type="SAM" id="MobiDB-lite"/>
    </source>
</evidence>
<feature type="region of interest" description="Disordered" evidence="1">
    <location>
        <begin position="1"/>
        <end position="26"/>
    </location>
</feature>
<accession>F2BFP5</accession>
<dbReference type="Proteomes" id="UP000004105">
    <property type="component" value="Unassembled WGS sequence"/>
</dbReference>
<organism evidence="2 3">
    <name type="scientific">Neisseria bacilliformis ATCC BAA-1200</name>
    <dbReference type="NCBI Taxonomy" id="888742"/>
    <lineage>
        <taxon>Bacteria</taxon>
        <taxon>Pseudomonadati</taxon>
        <taxon>Pseudomonadota</taxon>
        <taxon>Betaproteobacteria</taxon>
        <taxon>Neisseriales</taxon>
        <taxon>Neisseriaceae</taxon>
        <taxon>Neisseria</taxon>
    </lineage>
</organism>
<evidence type="ECO:0000313" key="3">
    <source>
        <dbReference type="Proteomes" id="UP000004105"/>
    </source>
</evidence>
<dbReference type="HOGENOM" id="CLU_3027562_0_0_4"/>
<gene>
    <name evidence="2" type="ORF">HMPREF9123_2552</name>
</gene>
<keyword evidence="3" id="KW-1185">Reference proteome</keyword>
<name>F2BFP5_9NEIS</name>